<gene>
    <name evidence="5" type="primary">coaE</name>
    <name evidence="7" type="ORF">BHV66_05510</name>
</gene>
<dbReference type="PANTHER" id="PTHR10695">
    <property type="entry name" value="DEPHOSPHO-COA KINASE-RELATED"/>
    <property type="match status" value="1"/>
</dbReference>
<name>A0A1Q6F6A6_9BACT</name>
<keyword evidence="5" id="KW-0808">Transferase</keyword>
<organism evidence="7 8">
    <name type="scientific">Alistipes putredinis</name>
    <dbReference type="NCBI Taxonomy" id="28117"/>
    <lineage>
        <taxon>Bacteria</taxon>
        <taxon>Pseudomonadati</taxon>
        <taxon>Bacteroidota</taxon>
        <taxon>Bacteroidia</taxon>
        <taxon>Bacteroidales</taxon>
        <taxon>Rikenellaceae</taxon>
        <taxon>Alistipes</taxon>
    </lineage>
</organism>
<comment type="catalytic activity">
    <reaction evidence="5">
        <text>3'-dephospho-CoA + ATP = ADP + CoA + H(+)</text>
        <dbReference type="Rhea" id="RHEA:18245"/>
        <dbReference type="ChEBI" id="CHEBI:15378"/>
        <dbReference type="ChEBI" id="CHEBI:30616"/>
        <dbReference type="ChEBI" id="CHEBI:57287"/>
        <dbReference type="ChEBI" id="CHEBI:57328"/>
        <dbReference type="ChEBI" id="CHEBI:456216"/>
        <dbReference type="EC" id="2.7.1.24"/>
    </reaction>
</comment>
<evidence type="ECO:0000313" key="7">
    <source>
        <dbReference type="EMBL" id="OKY94410.1"/>
    </source>
</evidence>
<dbReference type="PROSITE" id="PS51219">
    <property type="entry name" value="DPCK"/>
    <property type="match status" value="1"/>
</dbReference>
<evidence type="ECO:0000256" key="2">
    <source>
        <dbReference type="ARBA" id="ARBA00022741"/>
    </source>
</evidence>
<keyword evidence="4 5" id="KW-0173">Coenzyme A biosynthesis</keyword>
<comment type="pathway">
    <text evidence="5">Cofactor biosynthesis; coenzyme A biosynthesis; CoA from (R)-pantothenate: step 5/5.</text>
</comment>
<dbReference type="HAMAP" id="MF_00376">
    <property type="entry name" value="Dephospho_CoA_kinase"/>
    <property type="match status" value="1"/>
</dbReference>
<dbReference type="SUPFAM" id="SSF52540">
    <property type="entry name" value="P-loop containing nucleoside triphosphate hydrolases"/>
    <property type="match status" value="1"/>
</dbReference>
<dbReference type="Pfam" id="PF01121">
    <property type="entry name" value="CoaE"/>
    <property type="match status" value="1"/>
</dbReference>
<evidence type="ECO:0000313" key="8">
    <source>
        <dbReference type="Proteomes" id="UP000187417"/>
    </source>
</evidence>
<keyword evidence="5 7" id="KW-0418">Kinase</keyword>
<dbReference type="NCBIfam" id="TIGR00152">
    <property type="entry name" value="dephospho-CoA kinase"/>
    <property type="match status" value="1"/>
</dbReference>
<proteinExistence type="inferred from homology"/>
<dbReference type="EMBL" id="MNQH01000027">
    <property type="protein sequence ID" value="OKY94410.1"/>
    <property type="molecule type" value="Genomic_DNA"/>
</dbReference>
<dbReference type="STRING" id="28117.BHV66_05510"/>
<evidence type="ECO:0000256" key="4">
    <source>
        <dbReference type="ARBA" id="ARBA00022993"/>
    </source>
</evidence>
<comment type="subcellular location">
    <subcellularLocation>
        <location evidence="5">Cytoplasm</location>
    </subcellularLocation>
</comment>
<evidence type="ECO:0000256" key="3">
    <source>
        <dbReference type="ARBA" id="ARBA00022840"/>
    </source>
</evidence>
<evidence type="ECO:0000256" key="5">
    <source>
        <dbReference type="HAMAP-Rule" id="MF_00376"/>
    </source>
</evidence>
<dbReference type="CDD" id="cd02022">
    <property type="entry name" value="DPCK"/>
    <property type="match status" value="1"/>
</dbReference>
<comment type="function">
    <text evidence="5">Catalyzes the phosphorylation of the 3'-hydroxyl group of dephosphocoenzyme A to form coenzyme A.</text>
</comment>
<dbReference type="EC" id="2.7.1.24" evidence="5 6"/>
<dbReference type="Proteomes" id="UP000187417">
    <property type="component" value="Unassembled WGS sequence"/>
</dbReference>
<comment type="similarity">
    <text evidence="1 5">Belongs to the CoaE family.</text>
</comment>
<dbReference type="GO" id="GO:0004140">
    <property type="term" value="F:dephospho-CoA kinase activity"/>
    <property type="evidence" value="ECO:0007669"/>
    <property type="project" value="UniProtKB-UniRule"/>
</dbReference>
<feature type="binding site" evidence="5">
    <location>
        <begin position="11"/>
        <end position="16"/>
    </location>
    <ligand>
        <name>ATP</name>
        <dbReference type="ChEBI" id="CHEBI:30616"/>
    </ligand>
</feature>
<protein>
    <recommendedName>
        <fullName evidence="5 6">Dephospho-CoA kinase</fullName>
        <ecNumber evidence="5 6">2.7.1.24</ecNumber>
    </recommendedName>
    <alternativeName>
        <fullName evidence="5">Dephosphocoenzyme A kinase</fullName>
    </alternativeName>
</protein>
<dbReference type="GO" id="GO:0005737">
    <property type="term" value="C:cytoplasm"/>
    <property type="evidence" value="ECO:0007669"/>
    <property type="project" value="UniProtKB-SubCell"/>
</dbReference>
<accession>A0A1Q6F6A6</accession>
<reference evidence="7 8" key="1">
    <citation type="journal article" date="2016" name="Nat. Biotechnol.">
        <title>Measurement of bacterial replication rates in microbial communities.</title>
        <authorList>
            <person name="Brown C.T."/>
            <person name="Olm M.R."/>
            <person name="Thomas B.C."/>
            <person name="Banfield J.F."/>
        </authorList>
    </citation>
    <scope>NUCLEOTIDE SEQUENCE [LARGE SCALE GENOMIC DNA]</scope>
    <source>
        <strain evidence="7">CAG:67_53_122</strain>
    </source>
</reference>
<keyword evidence="3 5" id="KW-0067">ATP-binding</keyword>
<dbReference type="RefSeq" id="WP_276722738.1">
    <property type="nucleotide sequence ID" value="NZ_CAMQOD010000028.1"/>
</dbReference>
<dbReference type="UniPathway" id="UPA00241">
    <property type="reaction ID" value="UER00356"/>
</dbReference>
<dbReference type="PANTHER" id="PTHR10695:SF46">
    <property type="entry name" value="BIFUNCTIONAL COENZYME A SYNTHASE-RELATED"/>
    <property type="match status" value="1"/>
</dbReference>
<keyword evidence="2 5" id="KW-0547">Nucleotide-binding</keyword>
<dbReference type="AlphaFoldDB" id="A0A1Q6F6A6"/>
<dbReference type="GO" id="GO:0005524">
    <property type="term" value="F:ATP binding"/>
    <property type="evidence" value="ECO:0007669"/>
    <property type="project" value="UniProtKB-UniRule"/>
</dbReference>
<dbReference type="Gene3D" id="3.40.50.300">
    <property type="entry name" value="P-loop containing nucleotide triphosphate hydrolases"/>
    <property type="match status" value="1"/>
</dbReference>
<comment type="caution">
    <text evidence="7">The sequence shown here is derived from an EMBL/GenBank/DDBJ whole genome shotgun (WGS) entry which is preliminary data.</text>
</comment>
<keyword evidence="5" id="KW-0963">Cytoplasm</keyword>
<evidence type="ECO:0000256" key="1">
    <source>
        <dbReference type="ARBA" id="ARBA00009018"/>
    </source>
</evidence>
<dbReference type="InterPro" id="IPR001977">
    <property type="entry name" value="Depp_CoAkinase"/>
</dbReference>
<evidence type="ECO:0000256" key="6">
    <source>
        <dbReference type="NCBIfam" id="TIGR00152"/>
    </source>
</evidence>
<dbReference type="InterPro" id="IPR027417">
    <property type="entry name" value="P-loop_NTPase"/>
</dbReference>
<sequence length="200" mass="22210">MIKVGITGGIGSGKSTVCRLFAACGAPVYDSDTQAKRLMEEDGPLRRRLAARFGEEIYVGGRLNRKLLAGRVFSDPAELSALNALVHPAVMEDFERWCGRQSGADYVVLESAILFEAGLEGYVDRTIAVTAPIDVRIARTCLRDGASAEEVRRRIAVQLDEEELRRRADYTLVNINLGELEYEVARLDKLLRDENRKHSA</sequence>
<dbReference type="GO" id="GO:0015937">
    <property type="term" value="P:coenzyme A biosynthetic process"/>
    <property type="evidence" value="ECO:0007669"/>
    <property type="project" value="UniProtKB-UniRule"/>
</dbReference>